<gene>
    <name evidence="3" type="ORF">POTOM_039248</name>
</gene>
<dbReference type="GO" id="GO:0031124">
    <property type="term" value="P:mRNA 3'-end processing"/>
    <property type="evidence" value="ECO:0007669"/>
    <property type="project" value="InterPro"/>
</dbReference>
<dbReference type="PROSITE" id="PS51391">
    <property type="entry name" value="CID"/>
    <property type="match status" value="1"/>
</dbReference>
<dbReference type="Proteomes" id="UP000886885">
    <property type="component" value="Chromosome 11A"/>
</dbReference>
<dbReference type="OrthoDB" id="2129491at2759"/>
<feature type="region of interest" description="Disordered" evidence="1">
    <location>
        <begin position="375"/>
        <end position="416"/>
    </location>
</feature>
<proteinExistence type="predicted"/>
<dbReference type="InterPro" id="IPR045154">
    <property type="entry name" value="PCF11-like"/>
</dbReference>
<feature type="compositionally biased region" description="Polar residues" evidence="1">
    <location>
        <begin position="876"/>
        <end position="894"/>
    </location>
</feature>
<dbReference type="GO" id="GO:0005737">
    <property type="term" value="C:cytoplasm"/>
    <property type="evidence" value="ECO:0007669"/>
    <property type="project" value="TreeGrafter"/>
</dbReference>
<dbReference type="CDD" id="cd16982">
    <property type="entry name" value="CID_Pcf11"/>
    <property type="match status" value="1"/>
</dbReference>
<dbReference type="Pfam" id="PF04818">
    <property type="entry name" value="CID"/>
    <property type="match status" value="1"/>
</dbReference>
<dbReference type="EMBL" id="JAAWWB010000021">
    <property type="protein sequence ID" value="KAG6755841.1"/>
    <property type="molecule type" value="Genomic_DNA"/>
</dbReference>
<dbReference type="GO" id="GO:0005849">
    <property type="term" value="C:mRNA cleavage factor complex"/>
    <property type="evidence" value="ECO:0007669"/>
    <property type="project" value="TreeGrafter"/>
</dbReference>
<feature type="region of interest" description="Disordered" evidence="1">
    <location>
        <begin position="323"/>
        <end position="345"/>
    </location>
</feature>
<organism evidence="3 4">
    <name type="scientific">Populus tomentosa</name>
    <name type="common">Chinese white poplar</name>
    <dbReference type="NCBI Taxonomy" id="118781"/>
    <lineage>
        <taxon>Eukaryota</taxon>
        <taxon>Viridiplantae</taxon>
        <taxon>Streptophyta</taxon>
        <taxon>Embryophyta</taxon>
        <taxon>Tracheophyta</taxon>
        <taxon>Spermatophyta</taxon>
        <taxon>Magnoliopsida</taxon>
        <taxon>eudicotyledons</taxon>
        <taxon>Gunneridae</taxon>
        <taxon>Pentapetalae</taxon>
        <taxon>rosids</taxon>
        <taxon>fabids</taxon>
        <taxon>Malpighiales</taxon>
        <taxon>Salicaceae</taxon>
        <taxon>Saliceae</taxon>
        <taxon>Populus</taxon>
    </lineage>
</organism>
<keyword evidence="4" id="KW-1185">Reference proteome</keyword>
<dbReference type="GO" id="GO:0003729">
    <property type="term" value="F:mRNA binding"/>
    <property type="evidence" value="ECO:0007669"/>
    <property type="project" value="InterPro"/>
</dbReference>
<comment type="caution">
    <text evidence="3">The sequence shown here is derived from an EMBL/GenBank/DDBJ whole genome shotgun (WGS) entry which is preliminary data.</text>
</comment>
<feature type="compositionally biased region" description="Polar residues" evidence="1">
    <location>
        <begin position="328"/>
        <end position="341"/>
    </location>
</feature>
<feature type="compositionally biased region" description="Basic and acidic residues" evidence="1">
    <location>
        <begin position="1097"/>
        <end position="1116"/>
    </location>
</feature>
<feature type="compositionally biased region" description="Polar residues" evidence="1">
    <location>
        <begin position="381"/>
        <end position="406"/>
    </location>
</feature>
<reference evidence="3" key="1">
    <citation type="journal article" date="2020" name="bioRxiv">
        <title>Hybrid origin of Populus tomentosa Carr. identified through genome sequencing and phylogenomic analysis.</title>
        <authorList>
            <person name="An X."/>
            <person name="Gao K."/>
            <person name="Chen Z."/>
            <person name="Li J."/>
            <person name="Yang X."/>
            <person name="Yang X."/>
            <person name="Zhou J."/>
            <person name="Guo T."/>
            <person name="Zhao T."/>
            <person name="Huang S."/>
            <person name="Miao D."/>
            <person name="Khan W.U."/>
            <person name="Rao P."/>
            <person name="Ye M."/>
            <person name="Lei B."/>
            <person name="Liao W."/>
            <person name="Wang J."/>
            <person name="Ji L."/>
            <person name="Li Y."/>
            <person name="Guo B."/>
            <person name="Mustafa N.S."/>
            <person name="Li S."/>
            <person name="Yun Q."/>
            <person name="Keller S.R."/>
            <person name="Mao J."/>
            <person name="Zhang R."/>
            <person name="Strauss S.H."/>
        </authorList>
    </citation>
    <scope>NUCLEOTIDE SEQUENCE</scope>
    <source>
        <strain evidence="3">GM15</strain>
        <tissue evidence="3">Leaf</tissue>
    </source>
</reference>
<accession>A0A8X8CBE9</accession>
<dbReference type="PANTHER" id="PTHR15921:SF12">
    <property type="entry name" value="POLYADENYLATION AND CLEAVAGE FACTOR HOMOLOG 4"/>
    <property type="match status" value="1"/>
</dbReference>
<evidence type="ECO:0000313" key="4">
    <source>
        <dbReference type="Proteomes" id="UP000886885"/>
    </source>
</evidence>
<dbReference type="Pfam" id="PF23228">
    <property type="entry name" value="zf_PCFS4"/>
    <property type="match status" value="1"/>
</dbReference>
<protein>
    <recommendedName>
        <fullName evidence="2">CID domain-containing protein</fullName>
    </recommendedName>
</protein>
<dbReference type="InterPro" id="IPR006569">
    <property type="entry name" value="CID_dom"/>
</dbReference>
<feature type="region of interest" description="Disordered" evidence="1">
    <location>
        <begin position="869"/>
        <end position="894"/>
    </location>
</feature>
<feature type="region of interest" description="Disordered" evidence="1">
    <location>
        <begin position="1081"/>
        <end position="1116"/>
    </location>
</feature>
<dbReference type="InterPro" id="IPR047415">
    <property type="entry name" value="Pcf11_CID"/>
</dbReference>
<name>A0A8X8CBE9_POPTO</name>
<dbReference type="AlphaFoldDB" id="A0A8X8CBE9"/>
<feature type="domain" description="CID" evidence="2">
    <location>
        <begin position="60"/>
        <end position="289"/>
    </location>
</feature>
<evidence type="ECO:0000259" key="2">
    <source>
        <dbReference type="PROSITE" id="PS51391"/>
    </source>
</evidence>
<dbReference type="GO" id="GO:0006369">
    <property type="term" value="P:termination of RNA polymerase II transcription"/>
    <property type="evidence" value="ECO:0007669"/>
    <property type="project" value="InterPro"/>
</dbReference>
<evidence type="ECO:0000256" key="1">
    <source>
        <dbReference type="SAM" id="MobiDB-lite"/>
    </source>
</evidence>
<sequence>MQSTKLLNPKTATKAAEAVTNTMPNELLPQKSPASSLLDKYRYLLKQRQQSAVEEGGGLSTEDMVEIYVTVLNELTFNSKPIITDLTIIAGELREHGEGIADALCGRIVEVLFEGLGDVLCGCRTLSLFSPAVVGVFEWLYRMLGKFPWINVDTGYWKDILSFQLGEEILLKLTLKSEDGLTYEFLELSFYIYAFFSEEGWLFVFTFHLWQVPVDLKLPSLYLLDSIVKNIGRKYIGYFSSRLPEVFCEAYGQVDPRLYPSMRHLFGTWSSVFPSSVLRKIETQLQLSSQINNQSSSLTSLKASESPRPSHGIHVNPKYLRQMDSSRDNNVQHTKGTSSNLKMYGHKPAVGYDEYETDQAEVISSQVGADRASLTLGSDKLQPSSTSRLARRLSPSTTGAERPSSSEIDDFAAGNSPRRFMEGLSPSHPPFDYGHGRVVVRDDETNELRRKHYSDDNHYRFEASARSLSNGHEQQGPRALIDAYGDDRGKRIPNSKPLHIEQLAVIGMHNKVAPRSWQNTEEEEFDWEDMSPTLLDRGRSNDFLPPSVPPFGSVVPRPGFGRLNAIRADSDIRSNGSSLTPMVDDSSNMGGDAVSILGSGRGSTSKMPGLLTERNQISGSRYSQEAWNLPPHIRQPSHLLNAKGRGRDFQMPLSGSGVSSLGGENFNPLVEKFPDMDAQLVRPPAIASRLGSTIDSNSSGTWSSAVLPLSGAWPPVNVHKSLPPPVHSTFPPEKQSRSQFDPVNTSSTVTNQALQKASVMPEQSFNSFESKDYVLMKPTPLPNQHAALNQQNQAHFNPFQPKFLPSHEALENFHPSGIALLPPRPLARPMNHGYTTHGHSSSNALPAVQLPLAVSNVANTLHSQVRVRPPLPQGPPQTMSFPQNASSGAPAQPSGTAFSGLINSLMAQGLITMTKQTPVQDSVGLEFNADLLKLRYESAISALYSDLPRQCTTCGLRLKCQEEHSSHMDWHVTKNRMSKNRKQNPSRKWFVSASMWLSGAEALGTDAVPGFLPTETIVEKKDDDEMAVPADEEQSTCALCGEPFDDFYSDETEEWMYKGAVYLNAPDGSTADMDRSQLGPIVHAKCRSDSSGVPSEDLGHEEGGNTEEGSRKRMRS</sequence>
<dbReference type="SMART" id="SM00582">
    <property type="entry name" value="RPR"/>
    <property type="match status" value="1"/>
</dbReference>
<dbReference type="InterPro" id="IPR057242">
    <property type="entry name" value="PCFS4-like"/>
</dbReference>
<dbReference type="GO" id="GO:0000993">
    <property type="term" value="F:RNA polymerase II complex binding"/>
    <property type="evidence" value="ECO:0007669"/>
    <property type="project" value="InterPro"/>
</dbReference>
<dbReference type="PANTHER" id="PTHR15921">
    <property type="entry name" value="PRE-MRNA CLEAVAGE COMPLEX II"/>
    <property type="match status" value="1"/>
</dbReference>
<evidence type="ECO:0000313" key="3">
    <source>
        <dbReference type="EMBL" id="KAG6755841.1"/>
    </source>
</evidence>